<dbReference type="PANTHER" id="PTHR11731">
    <property type="entry name" value="PROTEASE FAMILY S9B,C DIPEPTIDYL-PEPTIDASE IV-RELATED"/>
    <property type="match status" value="1"/>
</dbReference>
<dbReference type="MEROPS" id="S09.A74"/>
<dbReference type="InterPro" id="IPR029058">
    <property type="entry name" value="AB_hydrolase_fold"/>
</dbReference>
<accession>A0A0B1S8G4</accession>
<evidence type="ECO:0000256" key="3">
    <source>
        <dbReference type="ARBA" id="ARBA00058505"/>
    </source>
</evidence>
<proteinExistence type="inferred from homology"/>
<evidence type="ECO:0000256" key="2">
    <source>
        <dbReference type="ARBA" id="ARBA00023180"/>
    </source>
</evidence>
<evidence type="ECO:0000259" key="4">
    <source>
        <dbReference type="Pfam" id="PF00326"/>
    </source>
</evidence>
<dbReference type="Pfam" id="PF00326">
    <property type="entry name" value="Peptidase_S9"/>
    <property type="match status" value="1"/>
</dbReference>
<evidence type="ECO:0000313" key="5">
    <source>
        <dbReference type="EMBL" id="KHJ80156.1"/>
    </source>
</evidence>
<organism evidence="5 6">
    <name type="scientific">Oesophagostomum dentatum</name>
    <name type="common">Nodular worm</name>
    <dbReference type="NCBI Taxonomy" id="61180"/>
    <lineage>
        <taxon>Eukaryota</taxon>
        <taxon>Metazoa</taxon>
        <taxon>Ecdysozoa</taxon>
        <taxon>Nematoda</taxon>
        <taxon>Chromadorea</taxon>
        <taxon>Rhabditida</taxon>
        <taxon>Rhabditina</taxon>
        <taxon>Rhabditomorpha</taxon>
        <taxon>Strongyloidea</taxon>
        <taxon>Strongylidae</taxon>
        <taxon>Oesophagostomum</taxon>
    </lineage>
</organism>
<protein>
    <submittedName>
        <fullName evidence="5">Peptidase, S9A/B/C family, catalytic domain protein</fullName>
    </submittedName>
</protein>
<sequence length="378" mass="41730">KSGVGRITAWYGGANDVYEIEGYDIQSDVLTFSSPGGGIGTNRLYRVSQASTANQSIVVEISSFIPDCDYATHEVSPDGKRATLSCIKPFHNTKLYLVDVQNPANNKLLEGADAAHIPFDLPEISYERATLPSGYEVHIAIMKPPKFDPSLKYPILVDVYGGPNSCKVWRSTPTPNMIHFCSNLGAIVVRVDGRGSCNRGWNIKAPVYKSLGQYEAIDTIAAVKHLIAKYPFMDKERVAVFGWSYGGFLSSHIAIRDQGETFKCAVAVAPVVDFMLYDSAYTERYLGIPLENPSGYNASQLLNKAGLIRNVKYLLAHGEADDNVHFQNSALLAEALQAELVHFTQLVYSNQDHSMGSRQAHLFMEIGRFLAEQCFNEE</sequence>
<evidence type="ECO:0000313" key="6">
    <source>
        <dbReference type="Proteomes" id="UP000053660"/>
    </source>
</evidence>
<dbReference type="InterPro" id="IPR001375">
    <property type="entry name" value="Peptidase_S9_cat"/>
</dbReference>
<dbReference type="InterPro" id="IPR050278">
    <property type="entry name" value="Serine_Prot_S9B/DPPIV"/>
</dbReference>
<evidence type="ECO:0000256" key="1">
    <source>
        <dbReference type="ARBA" id="ARBA00010036"/>
    </source>
</evidence>
<dbReference type="AlphaFoldDB" id="A0A0B1S8G4"/>
<comment type="similarity">
    <text evidence="1">Belongs to the peptidase S9B family. DPPIV subfamily.</text>
</comment>
<dbReference type="SUPFAM" id="SSF82171">
    <property type="entry name" value="DPP6 N-terminal domain-like"/>
    <property type="match status" value="1"/>
</dbReference>
<dbReference type="EMBL" id="KN601652">
    <property type="protein sequence ID" value="KHJ80156.1"/>
    <property type="molecule type" value="Genomic_DNA"/>
</dbReference>
<dbReference type="PANTHER" id="PTHR11731:SF202">
    <property type="entry name" value="DIPEPTIDYL PEPTIDASE FAMILY MEMBER 2"/>
    <property type="match status" value="1"/>
</dbReference>
<comment type="function">
    <text evidence="3">Removes N-terminal dipeptides sequentially from polypeptides. Essential for control of distal tip cell migration.</text>
</comment>
<name>A0A0B1S8G4_OESDE</name>
<dbReference type="Proteomes" id="UP000053660">
    <property type="component" value="Unassembled WGS sequence"/>
</dbReference>
<keyword evidence="2" id="KW-0325">Glycoprotein</keyword>
<feature type="domain" description="Peptidase S9 prolyl oligopeptidase catalytic" evidence="4">
    <location>
        <begin position="178"/>
        <end position="372"/>
    </location>
</feature>
<reference evidence="5 6" key="1">
    <citation type="submission" date="2014-03" db="EMBL/GenBank/DDBJ databases">
        <title>Draft genome of the hookworm Oesophagostomum dentatum.</title>
        <authorList>
            <person name="Mitreva M."/>
        </authorList>
    </citation>
    <scope>NUCLEOTIDE SEQUENCE [LARGE SCALE GENOMIC DNA]</scope>
    <source>
        <strain evidence="5 6">OD-Hann</strain>
    </source>
</reference>
<dbReference type="Gene3D" id="3.40.50.1820">
    <property type="entry name" value="alpha/beta hydrolase"/>
    <property type="match status" value="1"/>
</dbReference>
<dbReference type="GO" id="GO:0006508">
    <property type="term" value="P:proteolysis"/>
    <property type="evidence" value="ECO:0007669"/>
    <property type="project" value="InterPro"/>
</dbReference>
<dbReference type="GO" id="GO:0005886">
    <property type="term" value="C:plasma membrane"/>
    <property type="evidence" value="ECO:0007669"/>
    <property type="project" value="TreeGrafter"/>
</dbReference>
<dbReference type="FunFam" id="3.40.50.1820:FF:000003">
    <property type="entry name" value="Dipeptidyl peptidase 4"/>
    <property type="match status" value="1"/>
</dbReference>
<dbReference type="OrthoDB" id="16520at2759"/>
<keyword evidence="6" id="KW-1185">Reference proteome</keyword>
<dbReference type="GO" id="GO:0008239">
    <property type="term" value="F:dipeptidyl-peptidase activity"/>
    <property type="evidence" value="ECO:0007669"/>
    <property type="project" value="TreeGrafter"/>
</dbReference>
<feature type="non-terminal residue" evidence="5">
    <location>
        <position position="1"/>
    </location>
</feature>
<dbReference type="SUPFAM" id="SSF53474">
    <property type="entry name" value="alpha/beta-Hydrolases"/>
    <property type="match status" value="1"/>
</dbReference>
<dbReference type="Gene3D" id="2.140.10.30">
    <property type="entry name" value="Dipeptidylpeptidase IV, N-terminal domain"/>
    <property type="match status" value="1"/>
</dbReference>
<dbReference type="GO" id="GO:0008236">
    <property type="term" value="F:serine-type peptidase activity"/>
    <property type="evidence" value="ECO:0007669"/>
    <property type="project" value="InterPro"/>
</dbReference>
<gene>
    <name evidence="5" type="ORF">OESDEN_20175</name>
</gene>